<evidence type="ECO:0000313" key="2">
    <source>
        <dbReference type="EMBL" id="QFG74258.1"/>
    </source>
</evidence>
<feature type="transmembrane region" description="Helical" evidence="1">
    <location>
        <begin position="175"/>
        <end position="196"/>
    </location>
</feature>
<keyword evidence="1" id="KW-1133">Transmembrane helix</keyword>
<accession>A0A5J6VKC3</accession>
<dbReference type="SUPFAM" id="SSF51905">
    <property type="entry name" value="FAD/NAD(P)-binding domain"/>
    <property type="match status" value="1"/>
</dbReference>
<dbReference type="EMBL" id="MN448285">
    <property type="protein sequence ID" value="QFG74258.1"/>
    <property type="molecule type" value="Genomic_DNA"/>
</dbReference>
<organism evidence="2">
    <name type="scientific">Megaviridae environmental sample</name>
    <dbReference type="NCBI Taxonomy" id="1737588"/>
    <lineage>
        <taxon>Viruses</taxon>
        <taxon>Varidnaviria</taxon>
        <taxon>Bamfordvirae</taxon>
        <taxon>Nucleocytoviricota</taxon>
        <taxon>Megaviricetes</taxon>
        <taxon>Imitervirales</taxon>
        <taxon>Mimiviridae</taxon>
        <taxon>environmental samples</taxon>
    </lineage>
</organism>
<keyword evidence="1" id="KW-0472">Membrane</keyword>
<proteinExistence type="predicted"/>
<dbReference type="Gene3D" id="3.50.50.60">
    <property type="entry name" value="FAD/NAD(P)-binding domain"/>
    <property type="match status" value="1"/>
</dbReference>
<reference evidence="2" key="1">
    <citation type="journal article" date="2019" name="Philos. Trans. R. Soc. Lond., B, Biol. Sci.">
        <title>Targeted metagenomic recovery of four divergent viruses reveals shared and distinctive characteristics of giant viruses of marine eukaryotes.</title>
        <authorList>
            <person name="Needham D.M."/>
            <person name="Poirier C."/>
            <person name="Hehenberger E."/>
            <person name="Jimenez V."/>
            <person name="Swalwell J.E."/>
            <person name="Santoro A.E."/>
            <person name="Worden A.Z."/>
        </authorList>
    </citation>
    <scope>NUCLEOTIDE SEQUENCE</scope>
    <source>
        <strain evidence="2">MPacV-611</strain>
    </source>
</reference>
<keyword evidence="1" id="KW-0812">Transmembrane</keyword>
<sequence>MDYELKYLKYKKKYLELKDQVGGFYKGEIVSVKGITRPGFKYLNGRTVRIVSPRPLSNGRIIINEVLDKKQQSIETHLRPDTLFSYSQIFNIVNELDKSLKYKIISNDSNNGKIIYLLDKYSIIDRDNHTINVLTLDHKPVEVHPFNLVIENEAKPTPVRTPAVRRYRVDPKQNIKIIGAGPVGLFAAYILGFHGYTIDIYEKRTFDDNFTREQVFIIRQNVLDLIKNNFPVLYQKLIESSCLQIFNPPRTEQVTCFKPTDSNLRNIRMINESNPEQKAAGISIQINKLQEILYDLISNSGQHTHVKYHFSTKIQNSMLDEWISQKTFMILIASGRIRKDTVGNYFNVETASWNDIDNLRSGIFKGAVIRVDKKMDDTTYYSTYTTSTGRRTDDDTSRAFPTKHGQRYIGAVYDPTQYREFYESDQQYDNRYENFSNEILSNDSQKSGETEEQFEKRLTERNLRKKRILDGILQRIFEHNFREYSEQNKDITWDEFRKNSRFIAFPIELYYVKKPYIKIDDTHMFVAGDSNFTPHFFSGLGVNVGFNSVIRIARSIPCGPSEIIKNCYINGNKFFDTYNIEDYNEDSHWRRRNIWFHYGYEFIFRTGNRQELYKYKDFKLNPGDGKYYTEDLFKKTFPTSRMWDRLKPVEFKVTRYPRMILTREEFKGRDEEWEDLKPFTLNTQVDYRYDFDNKNRPINTSTFEKRTGSDLISLPSVADVKNSPNTKWNSLERIPMERIPAE</sequence>
<protein>
    <submittedName>
        <fullName evidence="2">Uncharacterized protein</fullName>
    </submittedName>
</protein>
<dbReference type="InterPro" id="IPR036188">
    <property type="entry name" value="FAD/NAD-bd_sf"/>
</dbReference>
<evidence type="ECO:0000256" key="1">
    <source>
        <dbReference type="SAM" id="Phobius"/>
    </source>
</evidence>
<name>A0A5J6VKC3_9VIRU</name>